<comment type="caution">
    <text evidence="1">The sequence shown here is derived from an EMBL/GenBank/DDBJ whole genome shotgun (WGS) entry which is preliminary data.</text>
</comment>
<name>A0A420YA48_9PEZI</name>
<proteinExistence type="predicted"/>
<evidence type="ECO:0000313" key="2">
    <source>
        <dbReference type="Proteomes" id="UP000275385"/>
    </source>
</evidence>
<evidence type="ECO:0000313" key="1">
    <source>
        <dbReference type="EMBL" id="RKU44758.1"/>
    </source>
</evidence>
<organism evidence="1 2">
    <name type="scientific">Coniochaeta pulveracea</name>
    <dbReference type="NCBI Taxonomy" id="177199"/>
    <lineage>
        <taxon>Eukaryota</taxon>
        <taxon>Fungi</taxon>
        <taxon>Dikarya</taxon>
        <taxon>Ascomycota</taxon>
        <taxon>Pezizomycotina</taxon>
        <taxon>Sordariomycetes</taxon>
        <taxon>Sordariomycetidae</taxon>
        <taxon>Coniochaetales</taxon>
        <taxon>Coniochaetaceae</taxon>
        <taxon>Coniochaeta</taxon>
    </lineage>
</organism>
<gene>
    <name evidence="1" type="ORF">DL546_005929</name>
</gene>
<dbReference type="Proteomes" id="UP000275385">
    <property type="component" value="Unassembled WGS sequence"/>
</dbReference>
<protein>
    <submittedName>
        <fullName evidence="1">Uncharacterized protein</fullName>
    </submittedName>
</protein>
<reference evidence="1 2" key="1">
    <citation type="submission" date="2018-08" db="EMBL/GenBank/DDBJ databases">
        <title>Draft genome of the lignicolous fungus Coniochaeta pulveracea.</title>
        <authorList>
            <person name="Borstlap C.J."/>
            <person name="De Witt R.N."/>
            <person name="Botha A."/>
            <person name="Volschenk H."/>
        </authorList>
    </citation>
    <scope>NUCLEOTIDE SEQUENCE [LARGE SCALE GENOMIC DNA]</scope>
    <source>
        <strain evidence="1 2">CAB683</strain>
    </source>
</reference>
<keyword evidence="2" id="KW-1185">Reference proteome</keyword>
<dbReference type="EMBL" id="QVQW01000027">
    <property type="protein sequence ID" value="RKU44758.1"/>
    <property type="molecule type" value="Genomic_DNA"/>
</dbReference>
<dbReference type="AlphaFoldDB" id="A0A420YA48"/>
<sequence length="216" mass="23804">MLTSLLITLDHASNEARGDPGVGPWGPYGGGPSVGTCEKTLDSSILAAGDTSSYHSWDFIIQDDCYKMINQYDFDRLAPDKWYIAKGKTVRLALYRSCELVVGSSVDGFTITPIDMVNMVDAVMKWTGANSNSTAGLYGKLGRCHSFWHRTKALASTLGAWVDDIDWRIGLQEDTTRDGLFAHSRSEMADRARMSRPEYCFGRGGVGKKEVCIVEQ</sequence>
<accession>A0A420YA48</accession>